<dbReference type="RefSeq" id="WP_074762176.1">
    <property type="nucleotide sequence ID" value="NZ_FNRF01000006.1"/>
</dbReference>
<reference evidence="3 4" key="1">
    <citation type="submission" date="2016-10" db="EMBL/GenBank/DDBJ databases">
        <authorList>
            <person name="de Groot N.N."/>
        </authorList>
    </citation>
    <scope>NUCLEOTIDE SEQUENCE [LARGE SCALE GENOMIC DNA]</scope>
    <source>
        <strain evidence="3 4">D31d</strain>
    </source>
</reference>
<feature type="chain" id="PRO_5010332720" description="Lipocalin-like domain-containing protein" evidence="1">
    <location>
        <begin position="23"/>
        <end position="166"/>
    </location>
</feature>
<sequence length="166" mass="18403">MLSKFLYRAAIVAALIFMTACGGGDDDGRRLGELIVGTWQRGWGEGDVVIDGDTDLGPDNFTYDQFVFRGDGNYNGMVRKGTFTAYDTEGMVIFEGDYQCDNNNLKLTYVDDDGAKRSLLAQVLSFTDSSVLIRYDYEQKGITVTFIIRKLSNETNGYSSSSVTSR</sequence>
<evidence type="ECO:0000313" key="4">
    <source>
        <dbReference type="Proteomes" id="UP000182257"/>
    </source>
</evidence>
<evidence type="ECO:0000256" key="1">
    <source>
        <dbReference type="SAM" id="SignalP"/>
    </source>
</evidence>
<dbReference type="InterPro" id="IPR024311">
    <property type="entry name" value="Lipocalin-like"/>
</dbReference>
<feature type="signal peptide" evidence="1">
    <location>
        <begin position="1"/>
        <end position="22"/>
    </location>
</feature>
<dbReference type="Proteomes" id="UP000182257">
    <property type="component" value="Unassembled WGS sequence"/>
</dbReference>
<evidence type="ECO:0000259" key="2">
    <source>
        <dbReference type="Pfam" id="PF13648"/>
    </source>
</evidence>
<organism evidence="3 4">
    <name type="scientific">Xylanibacter ruminicola</name>
    <name type="common">Prevotella ruminicola</name>
    <dbReference type="NCBI Taxonomy" id="839"/>
    <lineage>
        <taxon>Bacteria</taxon>
        <taxon>Pseudomonadati</taxon>
        <taxon>Bacteroidota</taxon>
        <taxon>Bacteroidia</taxon>
        <taxon>Bacteroidales</taxon>
        <taxon>Prevotellaceae</taxon>
        <taxon>Xylanibacter</taxon>
    </lineage>
</organism>
<dbReference type="AlphaFoldDB" id="A0A1H4EUJ3"/>
<dbReference type="OrthoDB" id="1071416at2"/>
<name>A0A1H4EUJ3_XYLRU</name>
<feature type="domain" description="Lipocalin-like" evidence="2">
    <location>
        <begin position="35"/>
        <end position="127"/>
    </location>
</feature>
<dbReference type="Pfam" id="PF13648">
    <property type="entry name" value="Lipocalin_4"/>
    <property type="match status" value="1"/>
</dbReference>
<keyword evidence="1" id="KW-0732">Signal</keyword>
<evidence type="ECO:0000313" key="3">
    <source>
        <dbReference type="EMBL" id="SEA88673.1"/>
    </source>
</evidence>
<gene>
    <name evidence="3" type="ORF">SAMN05216462_2975</name>
</gene>
<dbReference type="PROSITE" id="PS51257">
    <property type="entry name" value="PROKAR_LIPOPROTEIN"/>
    <property type="match status" value="1"/>
</dbReference>
<proteinExistence type="predicted"/>
<protein>
    <recommendedName>
        <fullName evidence="2">Lipocalin-like domain-containing protein</fullName>
    </recommendedName>
</protein>
<accession>A0A1H4EUJ3</accession>
<dbReference type="EMBL" id="FNRF01000006">
    <property type="protein sequence ID" value="SEA88673.1"/>
    <property type="molecule type" value="Genomic_DNA"/>
</dbReference>